<comment type="caution">
    <text evidence="2">The sequence shown here is derived from an EMBL/GenBank/DDBJ whole genome shotgun (WGS) entry which is preliminary data.</text>
</comment>
<evidence type="ECO:0000313" key="3">
    <source>
        <dbReference type="Proteomes" id="UP000244184"/>
    </source>
</evidence>
<dbReference type="InterPro" id="IPR025303">
    <property type="entry name" value="PdaC"/>
</dbReference>
<gene>
    <name evidence="2" type="ORF">C8Z91_08440</name>
</gene>
<feature type="domain" description="Deacetylase PdaC" evidence="1">
    <location>
        <begin position="89"/>
        <end position="167"/>
    </location>
</feature>
<protein>
    <recommendedName>
        <fullName evidence="1">Deacetylase PdaC domain-containing protein</fullName>
    </recommendedName>
</protein>
<proteinExistence type="predicted"/>
<dbReference type="Pfam" id="PF13739">
    <property type="entry name" value="PdaC"/>
    <property type="match status" value="1"/>
</dbReference>
<sequence length="286" mass="33011">MCEPILTERGYYLKKGVLILIFFLLMTVACGKDTNSKSKDVTIIPAKENQKIISDPLPENNNKNSEVRKFDLEVSKGIDYEIVTEVYNYKRIKIKYPQIINWDERDKQNKVNEIVKEEAYGGLNNFSQDELNEYSLDLDYRITWKSNNLISIQYSGIGNSDGTAHPNHEFYTTNIDINKGIKVKLGDLINIDENFVKKFKEGKLQSTITEQRYILDEYTSQEWVDRLTNSDSKESEISCYLTEDSLGISVPVSHAVGDHAEFEIKYQDILNNIKAEQELWKGIPLK</sequence>
<dbReference type="EMBL" id="PYHP01000022">
    <property type="protein sequence ID" value="PUA39446.1"/>
    <property type="molecule type" value="Genomic_DNA"/>
</dbReference>
<name>A0A2T6G5K4_9BACL</name>
<evidence type="ECO:0000259" key="1">
    <source>
        <dbReference type="Pfam" id="PF13739"/>
    </source>
</evidence>
<dbReference type="AlphaFoldDB" id="A0A2T6G5K4"/>
<organism evidence="2 3">
    <name type="scientific">Paenibacillus elgii</name>
    <dbReference type="NCBI Taxonomy" id="189691"/>
    <lineage>
        <taxon>Bacteria</taxon>
        <taxon>Bacillati</taxon>
        <taxon>Bacillota</taxon>
        <taxon>Bacilli</taxon>
        <taxon>Bacillales</taxon>
        <taxon>Paenibacillaceae</taxon>
        <taxon>Paenibacillus</taxon>
    </lineage>
</organism>
<dbReference type="Proteomes" id="UP000244184">
    <property type="component" value="Unassembled WGS sequence"/>
</dbReference>
<dbReference type="Gene3D" id="3.30.565.40">
    <property type="entry name" value="Fervidobacterium nodosum Rt17-B1 like"/>
    <property type="match status" value="1"/>
</dbReference>
<accession>A0A2T6G5K4</accession>
<evidence type="ECO:0000313" key="2">
    <source>
        <dbReference type="EMBL" id="PUA39446.1"/>
    </source>
</evidence>
<reference evidence="2 3" key="1">
    <citation type="submission" date="2018-03" db="EMBL/GenBank/DDBJ databases">
        <title>Genome sequence of Paenibacillus elgii strain AC13 an antimicrobial compound producing bacteria.</title>
        <authorList>
            <person name="Kurokawa A.S."/>
            <person name="Araujo J.F."/>
            <person name="Costa R.A."/>
            <person name="Ortega D.B."/>
            <person name="Pires A.S."/>
            <person name="Pappas G.J.Jr."/>
            <person name="Franco O.L."/>
            <person name="Barreto C."/>
            <person name="Magalhaes B.S."/>
            <person name="Kruger R.H."/>
        </authorList>
    </citation>
    <scope>NUCLEOTIDE SEQUENCE [LARGE SCALE GENOMIC DNA]</scope>
    <source>
        <strain evidence="2 3">AC13</strain>
    </source>
</reference>